<accession>A0AAW0P999</accession>
<dbReference type="Pfam" id="PF05699">
    <property type="entry name" value="Dimer_Tnp_hAT"/>
    <property type="match status" value="1"/>
</dbReference>
<dbReference type="AlphaFoldDB" id="A0AAW0P999"/>
<keyword evidence="2" id="KW-0479">Metal-binding</keyword>
<protein>
    <recommendedName>
        <fullName evidence="6">HAT C-terminal dimerisation domain-containing protein</fullName>
    </recommendedName>
</protein>
<comment type="subcellular location">
    <subcellularLocation>
        <location evidence="1">Nucleus</location>
    </subcellularLocation>
</comment>
<evidence type="ECO:0000256" key="2">
    <source>
        <dbReference type="ARBA" id="ARBA00022723"/>
    </source>
</evidence>
<keyword evidence="4" id="KW-0862">Zinc</keyword>
<keyword evidence="3" id="KW-0863">Zinc-finger</keyword>
<keyword evidence="8" id="KW-1185">Reference proteome</keyword>
<feature type="domain" description="HAT C-terminal dimerisation" evidence="6">
    <location>
        <begin position="407"/>
        <end position="480"/>
    </location>
</feature>
<dbReference type="GO" id="GO:0005634">
    <property type="term" value="C:nucleus"/>
    <property type="evidence" value="ECO:0007669"/>
    <property type="project" value="UniProtKB-SubCell"/>
</dbReference>
<dbReference type="PANTHER" id="PTHR46481">
    <property type="entry name" value="ZINC FINGER BED DOMAIN-CONTAINING PROTEIN 4"/>
    <property type="match status" value="1"/>
</dbReference>
<sequence length="486" mass="54958">MRGYLGVTAHFMEMEARAPTLKSLLLRCDRFTGSHTGERIHEKFEEMCEYFNIRHKLDYIICDNAANMKKAFTTSFPSERSEREETDELENAALWEELADDFQEDVDAIQSSCRQQRLQCFAHTLQLVVRDGLKETKSLNTPMAKVSKLCSLLHSTCKIKEAFEETFGANRSIPSAVSTRWNSTLCLVDTVTNLDLQTLNTLLETQGHKELCLSTREWSQLNELVEVLSPFLQATDLTQGEKVVTISAALPCVLSLNSHLMAMQNTSRHLVNLVKTLQVSLKQRFQGIFVNVKMDHTPENTKTLPFGDAVYMMSALLDPSCCFFWLEQDVHAPDEAKNQVKQMIMDLILAETRKGSPEKPTCETGTDEEEAAAAPAKVPRLFSGYRKKNTLGVVDYNSSVQTELMRYIAHCSDEEELNCLEFWKKHAKTYPRLYPVAMRALSVPATSAAVERVFSQGGLIMRPHRARLSADTLTSLIYLKCNVSLM</sequence>
<organism evidence="7 8">
    <name type="scientific">Mugilogobius chulae</name>
    <name type="common">yellowstripe goby</name>
    <dbReference type="NCBI Taxonomy" id="88201"/>
    <lineage>
        <taxon>Eukaryota</taxon>
        <taxon>Metazoa</taxon>
        <taxon>Chordata</taxon>
        <taxon>Craniata</taxon>
        <taxon>Vertebrata</taxon>
        <taxon>Euteleostomi</taxon>
        <taxon>Actinopterygii</taxon>
        <taxon>Neopterygii</taxon>
        <taxon>Teleostei</taxon>
        <taxon>Neoteleostei</taxon>
        <taxon>Acanthomorphata</taxon>
        <taxon>Gobiaria</taxon>
        <taxon>Gobiiformes</taxon>
        <taxon>Gobioidei</taxon>
        <taxon>Gobiidae</taxon>
        <taxon>Gobionellinae</taxon>
        <taxon>Mugilogobius</taxon>
    </lineage>
</organism>
<dbReference type="GO" id="GO:0046983">
    <property type="term" value="F:protein dimerization activity"/>
    <property type="evidence" value="ECO:0007669"/>
    <property type="project" value="InterPro"/>
</dbReference>
<evidence type="ECO:0000256" key="1">
    <source>
        <dbReference type="ARBA" id="ARBA00004123"/>
    </source>
</evidence>
<proteinExistence type="predicted"/>
<reference evidence="8" key="1">
    <citation type="submission" date="2024-04" db="EMBL/GenBank/DDBJ databases">
        <title>Salinicola lusitanus LLJ914,a marine bacterium isolated from the Okinawa Trough.</title>
        <authorList>
            <person name="Li J."/>
        </authorList>
    </citation>
    <scope>NUCLEOTIDE SEQUENCE [LARGE SCALE GENOMIC DNA]</scope>
</reference>
<dbReference type="Proteomes" id="UP001460270">
    <property type="component" value="Unassembled WGS sequence"/>
</dbReference>
<evidence type="ECO:0000256" key="5">
    <source>
        <dbReference type="ARBA" id="ARBA00023242"/>
    </source>
</evidence>
<dbReference type="InterPro" id="IPR012337">
    <property type="entry name" value="RNaseH-like_sf"/>
</dbReference>
<evidence type="ECO:0000313" key="8">
    <source>
        <dbReference type="Proteomes" id="UP001460270"/>
    </source>
</evidence>
<evidence type="ECO:0000259" key="6">
    <source>
        <dbReference type="Pfam" id="PF05699"/>
    </source>
</evidence>
<comment type="caution">
    <text evidence="7">The sequence shown here is derived from an EMBL/GenBank/DDBJ whole genome shotgun (WGS) entry which is preliminary data.</text>
</comment>
<dbReference type="InterPro" id="IPR008906">
    <property type="entry name" value="HATC_C_dom"/>
</dbReference>
<dbReference type="SUPFAM" id="SSF53098">
    <property type="entry name" value="Ribonuclease H-like"/>
    <property type="match status" value="1"/>
</dbReference>
<evidence type="ECO:0000313" key="7">
    <source>
        <dbReference type="EMBL" id="KAK7916759.1"/>
    </source>
</evidence>
<dbReference type="InterPro" id="IPR052035">
    <property type="entry name" value="ZnF_BED_domain_contain"/>
</dbReference>
<evidence type="ECO:0000256" key="4">
    <source>
        <dbReference type="ARBA" id="ARBA00022833"/>
    </source>
</evidence>
<dbReference type="PANTHER" id="PTHR46481:SF10">
    <property type="entry name" value="ZINC FINGER BED DOMAIN-CONTAINING PROTEIN 39"/>
    <property type="match status" value="1"/>
</dbReference>
<name>A0AAW0P999_9GOBI</name>
<dbReference type="EMBL" id="JBBPFD010000008">
    <property type="protein sequence ID" value="KAK7916759.1"/>
    <property type="molecule type" value="Genomic_DNA"/>
</dbReference>
<gene>
    <name evidence="7" type="ORF">WMY93_012520</name>
</gene>
<dbReference type="GO" id="GO:0008270">
    <property type="term" value="F:zinc ion binding"/>
    <property type="evidence" value="ECO:0007669"/>
    <property type="project" value="UniProtKB-KW"/>
</dbReference>
<evidence type="ECO:0000256" key="3">
    <source>
        <dbReference type="ARBA" id="ARBA00022771"/>
    </source>
</evidence>
<keyword evidence="5" id="KW-0539">Nucleus</keyword>